<evidence type="ECO:0000256" key="1">
    <source>
        <dbReference type="ARBA" id="ARBA00004123"/>
    </source>
</evidence>
<dbReference type="SUPFAM" id="SSF54616">
    <property type="entry name" value="DNA-binding domain of Mlu1-box binding protein MBP1"/>
    <property type="match status" value="1"/>
</dbReference>
<dbReference type="RefSeq" id="XP_007911064.1">
    <property type="nucleotide sequence ID" value="XM_007912873.1"/>
</dbReference>
<dbReference type="InterPro" id="IPR003163">
    <property type="entry name" value="Tscrpt_reg_HTH_APSES-type"/>
</dbReference>
<dbReference type="Gene3D" id="3.10.260.10">
    <property type="entry name" value="Transcription regulator HTH, APSES-type DNA-binding domain"/>
    <property type="match status" value="1"/>
</dbReference>
<dbReference type="PROSITE" id="PS50297">
    <property type="entry name" value="ANK_REP_REGION"/>
    <property type="match status" value="2"/>
</dbReference>
<dbReference type="PANTHER" id="PTHR43828:SF15">
    <property type="entry name" value="TRANSCRIPTION FACTOR MBP1"/>
    <property type="match status" value="1"/>
</dbReference>
<dbReference type="EMBL" id="KB932793">
    <property type="protein sequence ID" value="EOO04217.1"/>
    <property type="molecule type" value="Genomic_DNA"/>
</dbReference>
<evidence type="ECO:0000256" key="4">
    <source>
        <dbReference type="ARBA" id="ARBA00023043"/>
    </source>
</evidence>
<organism evidence="10 11">
    <name type="scientific">Phaeoacremonium minimum (strain UCR-PA7)</name>
    <name type="common">Esca disease fungus</name>
    <name type="synonym">Togninia minima</name>
    <dbReference type="NCBI Taxonomy" id="1286976"/>
    <lineage>
        <taxon>Eukaryota</taxon>
        <taxon>Fungi</taxon>
        <taxon>Dikarya</taxon>
        <taxon>Ascomycota</taxon>
        <taxon>Pezizomycotina</taxon>
        <taxon>Sordariomycetes</taxon>
        <taxon>Sordariomycetidae</taxon>
        <taxon>Togniniales</taxon>
        <taxon>Togniniaceae</taxon>
        <taxon>Phaeoacremonium</taxon>
    </lineage>
</organism>
<protein>
    <submittedName>
        <fullName evidence="10">Putative transcription factor mbp1 protein</fullName>
    </submittedName>
</protein>
<dbReference type="eggNOG" id="KOG4177">
    <property type="taxonomic scope" value="Eukaryota"/>
</dbReference>
<sequence>MAKGGAGEGIYSATYSGIPVWEFQFGADLKEHVMRRRHDDWINATHILKAAGFDKPARTRILEREVQKDTHEKIQGGYGKYQGTWIPLERGQELAHRNNIYERLRAIFEFVPGNESPPPAPRHASKPKAPKKPAVPKWTNPAPVQEEYDNGDVIMNEDDTPDNLTVASASYMAEDDHHDVSHYSTGHRKRKREELIQDMTEQQHSMYGDELLDYFLLSRNEQPAIRPDPPTNFQPNWVIDTEQHSALHWAAAMGDVEVIKQLKRFGAALSVKNVRGETPLMRSVNFTNCFDKQTFPQVMKELFETVDARDHGGCTVIHHAAVMKSGRVASQSCSRYYLDNILNKLQETHDPNFVQALIDAQDHEGNTAVHLAAQRNASKCIRALLGRGASTDIPNKDGVCAEELIRQLNATKKARTVPQRSSSPFAPDSQRHTSFRDAMGEPLTKMATTYQSDAANTVQSRITPLVLEKFQDLAHSYEEEWKEKDEAEKEARRILLNTQAELAGIRQQVAELESHLEPDDVAAKVNADAALARKQVLSLFTHHSRMEVEGSVQTELSMLVNGDSASQEDSYEERLKLATELRQLVQEARQVEADYVEALGVVGTGENIEKYRRLLKICLGPEADSLDDNLDGMIQMFEEEVADGARTINEVAGAGLGIGVASGDALEISASM</sequence>
<dbReference type="SMART" id="SM00248">
    <property type="entry name" value="ANK"/>
    <property type="match status" value="2"/>
</dbReference>
<dbReference type="InterPro" id="IPR002110">
    <property type="entry name" value="Ankyrin_rpt"/>
</dbReference>
<keyword evidence="6" id="KW-0183">Conidiation</keyword>
<dbReference type="InterPro" id="IPR051642">
    <property type="entry name" value="SWI6-like"/>
</dbReference>
<comment type="subcellular location">
    <subcellularLocation>
        <location evidence="1">Nucleus</location>
    </subcellularLocation>
</comment>
<dbReference type="InterPro" id="IPR036887">
    <property type="entry name" value="HTH_APSES_sf"/>
</dbReference>
<dbReference type="PANTHER" id="PTHR43828">
    <property type="entry name" value="ASPARAGINASE"/>
    <property type="match status" value="1"/>
</dbReference>
<feature type="repeat" description="ANK" evidence="7">
    <location>
        <begin position="364"/>
        <end position="396"/>
    </location>
</feature>
<keyword evidence="3" id="KW-0749">Sporulation</keyword>
<dbReference type="Pfam" id="PF04383">
    <property type="entry name" value="KilA-N"/>
    <property type="match status" value="1"/>
</dbReference>
<gene>
    <name evidence="10" type="ORF">UCRPA7_276</name>
</gene>
<keyword evidence="2" id="KW-0677">Repeat</keyword>
<dbReference type="GO" id="GO:0048315">
    <property type="term" value="P:conidium formation"/>
    <property type="evidence" value="ECO:0007669"/>
    <property type="project" value="UniProtKB-KW"/>
</dbReference>
<evidence type="ECO:0000313" key="10">
    <source>
        <dbReference type="EMBL" id="EOO04217.1"/>
    </source>
</evidence>
<dbReference type="AlphaFoldDB" id="R8BY02"/>
<evidence type="ECO:0000256" key="2">
    <source>
        <dbReference type="ARBA" id="ARBA00022737"/>
    </source>
</evidence>
<dbReference type="Proteomes" id="UP000014074">
    <property type="component" value="Unassembled WGS sequence"/>
</dbReference>
<dbReference type="Gene3D" id="1.25.40.20">
    <property type="entry name" value="Ankyrin repeat-containing domain"/>
    <property type="match status" value="1"/>
</dbReference>
<dbReference type="Pfam" id="PF00023">
    <property type="entry name" value="Ank"/>
    <property type="match status" value="2"/>
</dbReference>
<evidence type="ECO:0000256" key="5">
    <source>
        <dbReference type="ARBA" id="ARBA00023242"/>
    </source>
</evidence>
<dbReference type="SMART" id="SM01252">
    <property type="entry name" value="KilA-N"/>
    <property type="match status" value="1"/>
</dbReference>
<dbReference type="KEGG" id="tmn:UCRPA7_276"/>
<dbReference type="HOGENOM" id="CLU_009666_3_1_1"/>
<dbReference type="PROSITE" id="PS50088">
    <property type="entry name" value="ANK_REPEAT"/>
    <property type="match status" value="2"/>
</dbReference>
<dbReference type="GO" id="GO:0033309">
    <property type="term" value="C:SBF transcription complex"/>
    <property type="evidence" value="ECO:0007669"/>
    <property type="project" value="TreeGrafter"/>
</dbReference>
<dbReference type="SUPFAM" id="SSF48403">
    <property type="entry name" value="Ankyrin repeat"/>
    <property type="match status" value="1"/>
</dbReference>
<name>R8BY02_PHAM7</name>
<feature type="domain" description="HTH APSES-type" evidence="9">
    <location>
        <begin position="10"/>
        <end position="119"/>
    </location>
</feature>
<keyword evidence="4 7" id="KW-0040">ANK repeat</keyword>
<keyword evidence="11" id="KW-1185">Reference proteome</keyword>
<dbReference type="InterPro" id="IPR036770">
    <property type="entry name" value="Ankyrin_rpt-contain_sf"/>
</dbReference>
<evidence type="ECO:0000256" key="7">
    <source>
        <dbReference type="PROSITE-ProRule" id="PRU00023"/>
    </source>
</evidence>
<evidence type="ECO:0000259" key="9">
    <source>
        <dbReference type="PROSITE" id="PS51299"/>
    </source>
</evidence>
<feature type="region of interest" description="Disordered" evidence="8">
    <location>
        <begin position="114"/>
        <end position="144"/>
    </location>
</feature>
<dbReference type="PROSITE" id="PS51299">
    <property type="entry name" value="HTH_APSES"/>
    <property type="match status" value="1"/>
</dbReference>
<proteinExistence type="predicted"/>
<dbReference type="GO" id="GO:0030907">
    <property type="term" value="C:MBF transcription complex"/>
    <property type="evidence" value="ECO:0007669"/>
    <property type="project" value="TreeGrafter"/>
</dbReference>
<dbReference type="GO" id="GO:0003677">
    <property type="term" value="F:DNA binding"/>
    <property type="evidence" value="ECO:0007669"/>
    <property type="project" value="InterPro"/>
</dbReference>
<evidence type="ECO:0000313" key="11">
    <source>
        <dbReference type="Proteomes" id="UP000014074"/>
    </source>
</evidence>
<dbReference type="GO" id="GO:0001228">
    <property type="term" value="F:DNA-binding transcription activator activity, RNA polymerase II-specific"/>
    <property type="evidence" value="ECO:0007669"/>
    <property type="project" value="UniProtKB-ARBA"/>
</dbReference>
<feature type="repeat" description="ANK" evidence="7">
    <location>
        <begin position="242"/>
        <end position="274"/>
    </location>
</feature>
<reference evidence="11" key="1">
    <citation type="journal article" date="2013" name="Genome Announc.">
        <title>Draft genome sequence of the ascomycete Phaeoacremonium aleophilum strain UCR-PA7, a causal agent of the esca disease complex in grapevines.</title>
        <authorList>
            <person name="Blanco-Ulate B."/>
            <person name="Rolshausen P."/>
            <person name="Cantu D."/>
        </authorList>
    </citation>
    <scope>NUCLEOTIDE SEQUENCE [LARGE SCALE GENOMIC DNA]</scope>
    <source>
        <strain evidence="11">UCR-PA7</strain>
    </source>
</reference>
<dbReference type="OrthoDB" id="6718656at2759"/>
<keyword evidence="5" id="KW-0539">Nucleus</keyword>
<evidence type="ECO:0000256" key="6">
    <source>
        <dbReference type="ARBA" id="ARBA00023321"/>
    </source>
</evidence>
<evidence type="ECO:0000256" key="3">
    <source>
        <dbReference type="ARBA" id="ARBA00022969"/>
    </source>
</evidence>
<dbReference type="FunFam" id="3.10.260.10:FF:000001">
    <property type="entry name" value="APSES transcription factor (MbpA)"/>
    <property type="match status" value="1"/>
</dbReference>
<dbReference type="InterPro" id="IPR018004">
    <property type="entry name" value="KilA/APSES_HTH"/>
</dbReference>
<dbReference type="GO" id="GO:0030435">
    <property type="term" value="P:sporulation resulting in formation of a cellular spore"/>
    <property type="evidence" value="ECO:0007669"/>
    <property type="project" value="UniProtKB-KW"/>
</dbReference>
<evidence type="ECO:0000256" key="8">
    <source>
        <dbReference type="SAM" id="MobiDB-lite"/>
    </source>
</evidence>
<feature type="region of interest" description="Disordered" evidence="8">
    <location>
        <begin position="412"/>
        <end position="433"/>
    </location>
</feature>
<accession>R8BY02</accession>
<dbReference type="GeneID" id="19323041"/>